<name>A0A1H7E1C5_9BURK</name>
<evidence type="ECO:0000313" key="2">
    <source>
        <dbReference type="EMBL" id="SEK07658.1"/>
    </source>
</evidence>
<feature type="region of interest" description="Disordered" evidence="1">
    <location>
        <begin position="1"/>
        <end position="31"/>
    </location>
</feature>
<accession>A0A1H7E1C5</accession>
<proteinExistence type="predicted"/>
<sequence>MSLAAYGTYERDGKRKKERMDARTTKCKKVN</sequence>
<gene>
    <name evidence="2" type="ORF">SAMN05192539_103925</name>
</gene>
<feature type="compositionally biased region" description="Basic and acidic residues" evidence="1">
    <location>
        <begin position="9"/>
        <end position="24"/>
    </location>
</feature>
<evidence type="ECO:0000313" key="3">
    <source>
        <dbReference type="Proteomes" id="UP000198866"/>
    </source>
</evidence>
<dbReference type="EMBL" id="FNYE01000039">
    <property type="protein sequence ID" value="SEK07658.1"/>
    <property type="molecule type" value="Genomic_DNA"/>
</dbReference>
<dbReference type="AlphaFoldDB" id="A0A1H7E1C5"/>
<protein>
    <submittedName>
        <fullName evidence="2">Uncharacterized protein</fullName>
    </submittedName>
</protein>
<dbReference type="Proteomes" id="UP000198866">
    <property type="component" value="Unassembled WGS sequence"/>
</dbReference>
<evidence type="ECO:0000256" key="1">
    <source>
        <dbReference type="SAM" id="MobiDB-lite"/>
    </source>
</evidence>
<organism evidence="2 3">
    <name type="scientific">Paraburkholderia diazotrophica</name>
    <dbReference type="NCBI Taxonomy" id="667676"/>
    <lineage>
        <taxon>Bacteria</taxon>
        <taxon>Pseudomonadati</taxon>
        <taxon>Pseudomonadota</taxon>
        <taxon>Betaproteobacteria</taxon>
        <taxon>Burkholderiales</taxon>
        <taxon>Burkholderiaceae</taxon>
        <taxon>Paraburkholderia</taxon>
    </lineage>
</organism>
<keyword evidence="3" id="KW-1185">Reference proteome</keyword>
<reference evidence="3" key="1">
    <citation type="submission" date="2016-10" db="EMBL/GenBank/DDBJ databases">
        <authorList>
            <person name="Varghese N."/>
            <person name="Submissions S."/>
        </authorList>
    </citation>
    <scope>NUCLEOTIDE SEQUENCE [LARGE SCALE GENOMIC DNA]</scope>
    <source>
        <strain evidence="3">LMG 26031</strain>
    </source>
</reference>